<gene>
    <name evidence="1" type="ORF">CRM22_001005</name>
</gene>
<dbReference type="EMBL" id="SJOL01001957">
    <property type="protein sequence ID" value="TGZ74321.1"/>
    <property type="molecule type" value="Genomic_DNA"/>
</dbReference>
<feature type="non-terminal residue" evidence="1">
    <location>
        <position position="1"/>
    </location>
</feature>
<name>A0A4S2MCJ2_OPIFE</name>
<sequence>SKAAGIYYTCLQHLGVLSTPEVLARPSRNLTRLTYSGNQTLPCIAPEPVVRSSSTFKGDEPSAGGKPCWQSALLITRESIALIPVDVLPAAAKDFRTYGKTKTCLA</sequence>
<organism evidence="1 2">
    <name type="scientific">Opisthorchis felineus</name>
    <dbReference type="NCBI Taxonomy" id="147828"/>
    <lineage>
        <taxon>Eukaryota</taxon>
        <taxon>Metazoa</taxon>
        <taxon>Spiralia</taxon>
        <taxon>Lophotrochozoa</taxon>
        <taxon>Platyhelminthes</taxon>
        <taxon>Trematoda</taxon>
        <taxon>Digenea</taxon>
        <taxon>Opisthorchiida</taxon>
        <taxon>Opisthorchiata</taxon>
        <taxon>Opisthorchiidae</taxon>
        <taxon>Opisthorchis</taxon>
    </lineage>
</organism>
<dbReference type="AlphaFoldDB" id="A0A4S2MCJ2"/>
<keyword evidence="2" id="KW-1185">Reference proteome</keyword>
<dbReference type="Proteomes" id="UP000308267">
    <property type="component" value="Unassembled WGS sequence"/>
</dbReference>
<protein>
    <submittedName>
        <fullName evidence="1">Uncharacterized protein</fullName>
    </submittedName>
</protein>
<feature type="non-terminal residue" evidence="1">
    <location>
        <position position="106"/>
    </location>
</feature>
<evidence type="ECO:0000313" key="2">
    <source>
        <dbReference type="Proteomes" id="UP000308267"/>
    </source>
</evidence>
<comment type="caution">
    <text evidence="1">The sequence shown here is derived from an EMBL/GenBank/DDBJ whole genome shotgun (WGS) entry which is preliminary data.</text>
</comment>
<evidence type="ECO:0000313" key="1">
    <source>
        <dbReference type="EMBL" id="TGZ74321.1"/>
    </source>
</evidence>
<proteinExistence type="predicted"/>
<accession>A0A4S2MCJ2</accession>
<reference evidence="1 2" key="1">
    <citation type="journal article" date="2019" name="BMC Genomics">
        <title>New insights from Opisthorchis felineus genome: update on genomics of the epidemiologically important liver flukes.</title>
        <authorList>
            <person name="Ershov N.I."/>
            <person name="Mordvinov V.A."/>
            <person name="Prokhortchouk E.B."/>
            <person name="Pakharukova M.Y."/>
            <person name="Gunbin K.V."/>
            <person name="Ustyantsev K."/>
            <person name="Genaev M.A."/>
            <person name="Blinov A.G."/>
            <person name="Mazur A."/>
            <person name="Boulygina E."/>
            <person name="Tsygankova S."/>
            <person name="Khrameeva E."/>
            <person name="Chekanov N."/>
            <person name="Fan G."/>
            <person name="Xiao A."/>
            <person name="Zhang H."/>
            <person name="Xu X."/>
            <person name="Yang H."/>
            <person name="Solovyev V."/>
            <person name="Lee S.M."/>
            <person name="Liu X."/>
            <person name="Afonnikov D.A."/>
            <person name="Skryabin K.G."/>
        </authorList>
    </citation>
    <scope>NUCLEOTIDE SEQUENCE [LARGE SCALE GENOMIC DNA]</scope>
    <source>
        <strain evidence="1">AK-0245</strain>
        <tissue evidence="1">Whole organism</tissue>
    </source>
</reference>